<gene>
    <name evidence="1" type="ORF">C3E78_16075</name>
</gene>
<dbReference type="KEGG" id="aez:C3E78_16075"/>
<evidence type="ECO:0000313" key="1">
    <source>
        <dbReference type="EMBL" id="AWB93604.1"/>
    </source>
</evidence>
<accession>A0A2S0WQU8</accession>
<sequence>MVDVLRFRKHPLMRMSNPDDAGAGHVPSYVHGFLPGAGEIVPVFDLARTRVPTGTELWRLRAEGEPGLKLIYDGPAHGWRRAPSYFPPLHIVGPRAMWRGLDLPAAFTPDITHVELVHVGDAAPDGFEAVRPQVSRVVIPVSECESIFEAVLTASWRGHGARVLQRAGEHALLELAGLSPDVAESVGATVVEPGVHEAVVPYSELTDVDGVTYELDPRSAGRNAEHP</sequence>
<dbReference type="Proteomes" id="UP000244384">
    <property type="component" value="Chromosome"/>
</dbReference>
<organism evidence="1 2">
    <name type="scientific">Aeromicrobium chenweiae</name>
    <dbReference type="NCBI Taxonomy" id="2079793"/>
    <lineage>
        <taxon>Bacteria</taxon>
        <taxon>Bacillati</taxon>
        <taxon>Actinomycetota</taxon>
        <taxon>Actinomycetes</taxon>
        <taxon>Propionibacteriales</taxon>
        <taxon>Nocardioidaceae</taxon>
        <taxon>Aeromicrobium</taxon>
    </lineage>
</organism>
<proteinExistence type="predicted"/>
<reference evidence="2" key="1">
    <citation type="submission" date="2018-01" db="EMBL/GenBank/DDBJ databases">
        <authorList>
            <person name="Li J."/>
        </authorList>
    </citation>
    <scope>NUCLEOTIDE SEQUENCE [LARGE SCALE GENOMIC DNA]</scope>
    <source>
        <strain evidence="2">592</strain>
    </source>
</reference>
<protein>
    <submittedName>
        <fullName evidence="1">Uncharacterized protein</fullName>
    </submittedName>
</protein>
<dbReference type="EMBL" id="CP026952">
    <property type="protein sequence ID" value="AWB93604.1"/>
    <property type="molecule type" value="Genomic_DNA"/>
</dbReference>
<dbReference type="AlphaFoldDB" id="A0A2S0WQU8"/>
<name>A0A2S0WQU8_9ACTN</name>
<keyword evidence="2" id="KW-1185">Reference proteome</keyword>
<evidence type="ECO:0000313" key="2">
    <source>
        <dbReference type="Proteomes" id="UP000244384"/>
    </source>
</evidence>